<sequence length="175" mass="18847">MQVSGGLFSSLLSNRPLAAPSDLASVFFAAFPFSAHLHTPSFLSMLSTTQISSCYLVSITAQNQASPISLCPYRNFLPHILSSHPNTQPSNHPPVPTGPSTAPIFVWASSGERGVGPSGYHLEGRLQRTTAEIRWQWFKLGCGNGEWRLSLRASQAGGSEEDEGECRGKDVDTSV</sequence>
<reference evidence="2 3" key="1">
    <citation type="journal article" date="2020" name="Nature">
        <title>Six reference-quality genomes reveal evolution of bat adaptations.</title>
        <authorList>
            <person name="Jebb D."/>
            <person name="Huang Z."/>
            <person name="Pippel M."/>
            <person name="Hughes G.M."/>
            <person name="Lavrichenko K."/>
            <person name="Devanna P."/>
            <person name="Winkler S."/>
            <person name="Jermiin L.S."/>
            <person name="Skirmuntt E.C."/>
            <person name="Katzourakis A."/>
            <person name="Burkitt-Gray L."/>
            <person name="Ray D.A."/>
            <person name="Sullivan K.A.M."/>
            <person name="Roscito J.G."/>
            <person name="Kirilenko B.M."/>
            <person name="Davalos L.M."/>
            <person name="Corthals A.P."/>
            <person name="Power M.L."/>
            <person name="Jones G."/>
            <person name="Ransome R.D."/>
            <person name="Dechmann D.K.N."/>
            <person name="Locatelli A.G."/>
            <person name="Puechmaille S.J."/>
            <person name="Fedrigo O."/>
            <person name="Jarvis E.D."/>
            <person name="Hiller M."/>
            <person name="Vernes S.C."/>
            <person name="Myers E.W."/>
            <person name="Teeling E.C."/>
        </authorList>
    </citation>
    <scope>NUCLEOTIDE SEQUENCE [LARGE SCALE GENOMIC DNA]</scope>
    <source>
        <strain evidence="2">MMyoMyo1</strain>
        <tissue evidence="2">Flight muscle</tissue>
    </source>
</reference>
<protein>
    <submittedName>
        <fullName evidence="2">Uncharacterized protein</fullName>
    </submittedName>
</protein>
<feature type="region of interest" description="Disordered" evidence="1">
    <location>
        <begin position="153"/>
        <end position="175"/>
    </location>
</feature>
<keyword evidence="3" id="KW-1185">Reference proteome</keyword>
<dbReference type="Proteomes" id="UP000527355">
    <property type="component" value="Unassembled WGS sequence"/>
</dbReference>
<evidence type="ECO:0000313" key="3">
    <source>
        <dbReference type="Proteomes" id="UP000527355"/>
    </source>
</evidence>
<dbReference type="AlphaFoldDB" id="A0A7J7VZ71"/>
<feature type="compositionally biased region" description="Basic and acidic residues" evidence="1">
    <location>
        <begin position="165"/>
        <end position="175"/>
    </location>
</feature>
<organism evidence="2 3">
    <name type="scientific">Myotis myotis</name>
    <name type="common">Greater mouse-eared bat</name>
    <name type="synonym">Vespertilio myotis</name>
    <dbReference type="NCBI Taxonomy" id="51298"/>
    <lineage>
        <taxon>Eukaryota</taxon>
        <taxon>Metazoa</taxon>
        <taxon>Chordata</taxon>
        <taxon>Craniata</taxon>
        <taxon>Vertebrata</taxon>
        <taxon>Euteleostomi</taxon>
        <taxon>Mammalia</taxon>
        <taxon>Eutheria</taxon>
        <taxon>Laurasiatheria</taxon>
        <taxon>Chiroptera</taxon>
        <taxon>Yangochiroptera</taxon>
        <taxon>Vespertilionidae</taxon>
        <taxon>Myotis</taxon>
    </lineage>
</organism>
<accession>A0A7J7VZ71</accession>
<evidence type="ECO:0000313" key="2">
    <source>
        <dbReference type="EMBL" id="KAF6330326.1"/>
    </source>
</evidence>
<comment type="caution">
    <text evidence="2">The sequence shown here is derived from an EMBL/GenBank/DDBJ whole genome shotgun (WGS) entry which is preliminary data.</text>
</comment>
<dbReference type="EMBL" id="JABWUV010000009">
    <property type="protein sequence ID" value="KAF6330326.1"/>
    <property type="molecule type" value="Genomic_DNA"/>
</dbReference>
<name>A0A7J7VZ71_MYOMY</name>
<gene>
    <name evidence="2" type="ORF">mMyoMyo1_012316</name>
</gene>
<proteinExistence type="predicted"/>
<evidence type="ECO:0000256" key="1">
    <source>
        <dbReference type="SAM" id="MobiDB-lite"/>
    </source>
</evidence>